<reference evidence="1 2" key="1">
    <citation type="submission" date="2017-10" db="EMBL/GenBank/DDBJ databases">
        <title>Draft genome of Lysinibacillus fusiformis strain Juneja, a laboratory-derived pathogen of Drosophila melanogaster.</title>
        <authorList>
            <person name="Smith B.R."/>
            <person name="Unckless R.L."/>
        </authorList>
    </citation>
    <scope>NUCLEOTIDE SEQUENCE [LARGE SCALE GENOMIC DNA]</scope>
    <source>
        <strain evidence="1 2">Juneja</strain>
    </source>
</reference>
<comment type="caution">
    <text evidence="1">The sequence shown here is derived from an EMBL/GenBank/DDBJ whole genome shotgun (WGS) entry which is preliminary data.</text>
</comment>
<name>A0A2I0V075_9BACI</name>
<dbReference type="AlphaFoldDB" id="A0A2I0V075"/>
<protein>
    <recommendedName>
        <fullName evidence="3">Intracellular proteinase inhibitor BsuPI domain-containing protein</fullName>
    </recommendedName>
</protein>
<evidence type="ECO:0000313" key="2">
    <source>
        <dbReference type="Proteomes" id="UP000234956"/>
    </source>
</evidence>
<gene>
    <name evidence="1" type="ORF">CRI88_13070</name>
</gene>
<organism evidence="1 2">
    <name type="scientific">Lysinibacillus fusiformis</name>
    <dbReference type="NCBI Taxonomy" id="28031"/>
    <lineage>
        <taxon>Bacteria</taxon>
        <taxon>Bacillati</taxon>
        <taxon>Bacillota</taxon>
        <taxon>Bacilli</taxon>
        <taxon>Bacillales</taxon>
        <taxon>Bacillaceae</taxon>
        <taxon>Lysinibacillus</taxon>
    </lineage>
</organism>
<evidence type="ECO:0000313" key="1">
    <source>
        <dbReference type="EMBL" id="PKU51622.1"/>
    </source>
</evidence>
<dbReference type="RefSeq" id="WP_089932695.1">
    <property type="nucleotide sequence ID" value="NZ_PDFK01000003.1"/>
</dbReference>
<proteinExistence type="predicted"/>
<dbReference type="EMBL" id="PDFK01000003">
    <property type="protein sequence ID" value="PKU51622.1"/>
    <property type="molecule type" value="Genomic_DNA"/>
</dbReference>
<dbReference type="Proteomes" id="UP000234956">
    <property type="component" value="Unassembled WGS sequence"/>
</dbReference>
<accession>A0A2I0V075</accession>
<evidence type="ECO:0008006" key="3">
    <source>
        <dbReference type="Google" id="ProtNLM"/>
    </source>
</evidence>
<sequence length="70" mass="7692">MKNKGTQQFSWKMIDSDGKLWAQGTLAAGKAHTAILEKGSYTMPEGMYSMSIITIDGAEGMFDFVVKLVE</sequence>